<reference evidence="2" key="1">
    <citation type="submission" date="2018-06" db="EMBL/GenBank/DDBJ databases">
        <authorList>
            <person name="Zhirakovskaya E."/>
        </authorList>
    </citation>
    <scope>NUCLEOTIDE SEQUENCE</scope>
</reference>
<dbReference type="NCBIfam" id="TIGR00153">
    <property type="entry name" value="TIGR00153 family protein"/>
    <property type="match status" value="1"/>
</dbReference>
<dbReference type="AlphaFoldDB" id="A0A3B0VP08"/>
<proteinExistence type="inferred from homology"/>
<protein>
    <submittedName>
        <fullName evidence="2">Phosphate transport regulator (Distant homolog of PhoU)</fullName>
    </submittedName>
</protein>
<dbReference type="InterPro" id="IPR002727">
    <property type="entry name" value="DUF47"/>
</dbReference>
<dbReference type="PANTHER" id="PTHR36536:SF3">
    <property type="entry name" value="UPF0111 PROTEIN HI_1603"/>
    <property type="match status" value="1"/>
</dbReference>
<organism evidence="2">
    <name type="scientific">hydrothermal vent metagenome</name>
    <dbReference type="NCBI Taxonomy" id="652676"/>
    <lineage>
        <taxon>unclassified sequences</taxon>
        <taxon>metagenomes</taxon>
        <taxon>ecological metagenomes</taxon>
    </lineage>
</organism>
<gene>
    <name evidence="2" type="ORF">MNBD_GAMMA01-140</name>
</gene>
<dbReference type="SUPFAM" id="SSF109755">
    <property type="entry name" value="PhoU-like"/>
    <property type="match status" value="1"/>
</dbReference>
<dbReference type="PANTHER" id="PTHR36536">
    <property type="entry name" value="UPF0111 PROTEIN HI_1603"/>
    <property type="match status" value="1"/>
</dbReference>
<dbReference type="InterPro" id="IPR038078">
    <property type="entry name" value="PhoU-like_sf"/>
</dbReference>
<comment type="similarity">
    <text evidence="1">Belongs to the UPF0111 family.</text>
</comment>
<accession>A0A3B0VP08</accession>
<name>A0A3B0VP08_9ZZZZ</name>
<evidence type="ECO:0000256" key="1">
    <source>
        <dbReference type="ARBA" id="ARBA00008591"/>
    </source>
</evidence>
<dbReference type="InterPro" id="IPR018445">
    <property type="entry name" value="Put_Phosphate_transp_reg"/>
</dbReference>
<evidence type="ECO:0000313" key="2">
    <source>
        <dbReference type="EMBL" id="VAW38589.1"/>
    </source>
</evidence>
<dbReference type="Gene3D" id="1.20.58.220">
    <property type="entry name" value="Phosphate transport system protein phou homolog 2, domain 2"/>
    <property type="match status" value="1"/>
</dbReference>
<dbReference type="EMBL" id="UOEW01000210">
    <property type="protein sequence ID" value="VAW38589.1"/>
    <property type="molecule type" value="Genomic_DNA"/>
</dbReference>
<dbReference type="Pfam" id="PF01865">
    <property type="entry name" value="PhoU_div"/>
    <property type="match status" value="1"/>
</dbReference>
<sequence length="224" mass="25607">MKNIIAEMLGKSPVHPIQRHIDTACESATLLVSLFVAANLNDWDKVNSINEEIRRLENKADSQKLKIRSNLPKSLFMPVPRQDLLELVLVQDKIANLAKSISGMIKQRKIQIPTQMYAEFIKFVELSIKAAKSAQQSVHELDELYETGFRGAEAKLVQDLINRLDEIETKNDEKQDLIQQELFKIEKELPPIDVMFLYKLIDKVGAIADMSERVGRRLEILLAK</sequence>